<feature type="region of interest" description="Disordered" evidence="1">
    <location>
        <begin position="330"/>
        <end position="353"/>
    </location>
</feature>
<evidence type="ECO:0000313" key="4">
    <source>
        <dbReference type="WBParaSite" id="SSLN_0001430301-mRNA-1"/>
    </source>
</evidence>
<dbReference type="WBParaSite" id="SSLN_0001430301-mRNA-1">
    <property type="protein sequence ID" value="SSLN_0001430301-mRNA-1"/>
    <property type="gene ID" value="SSLN_0001430301"/>
</dbReference>
<name>A0A183TBD4_SCHSO</name>
<dbReference type="Proteomes" id="UP000275846">
    <property type="component" value="Unassembled WGS sequence"/>
</dbReference>
<organism evidence="4">
    <name type="scientific">Schistocephalus solidus</name>
    <name type="common">Tapeworm</name>
    <dbReference type="NCBI Taxonomy" id="70667"/>
    <lineage>
        <taxon>Eukaryota</taxon>
        <taxon>Metazoa</taxon>
        <taxon>Spiralia</taxon>
        <taxon>Lophotrochozoa</taxon>
        <taxon>Platyhelminthes</taxon>
        <taxon>Cestoda</taxon>
        <taxon>Eucestoda</taxon>
        <taxon>Diphyllobothriidea</taxon>
        <taxon>Diphyllobothriidae</taxon>
        <taxon>Schistocephalus</taxon>
    </lineage>
</organism>
<evidence type="ECO:0000256" key="1">
    <source>
        <dbReference type="SAM" id="MobiDB-lite"/>
    </source>
</evidence>
<proteinExistence type="predicted"/>
<evidence type="ECO:0000313" key="2">
    <source>
        <dbReference type="EMBL" id="VDM00168.1"/>
    </source>
</evidence>
<dbReference type="AlphaFoldDB" id="A0A183TBD4"/>
<accession>A0A183TBD4</accession>
<sequence length="383" mass="41654">MDENGVEVVENCVKTEHLGRFFASVFTREPEHQLEHVNSAVIDAGPVLENVLFPEPLVERELQNLKEVKSSGPDDLPANLQSHKDADIRTRLLPQVQQNSTVTLQELAAECQALINLKHDSAMIQVIPTSCSVHMVAATKPYLIMRPKQAPKAKSPPSPGRHCGAWHFHRDCTFRQHRCQSCYQIEETVAEHRESMLIDVCVGEDTVYHGFLETVAGKAANLTLTPDHEVGSVYVLCVSSGWPVDWESDSDGCSISPDLVNPGVCVIGARSCCGARRQVSGTPRGVSGRASHLRPLASGLLDSLMTPGSGGGGVPLDILLDTFAIPTDHSVSEPNAAPPSDVAPSVSVAGPAPSECKLLPIRRINRVRRRSRPIQVNPRQKRH</sequence>
<reference evidence="4" key="1">
    <citation type="submission" date="2016-06" db="UniProtKB">
        <authorList>
            <consortium name="WormBaseParasite"/>
        </authorList>
    </citation>
    <scope>IDENTIFICATION</scope>
</reference>
<evidence type="ECO:0000313" key="3">
    <source>
        <dbReference type="Proteomes" id="UP000275846"/>
    </source>
</evidence>
<gene>
    <name evidence="2" type="ORF">SSLN_LOCUS13782</name>
</gene>
<protein>
    <submittedName>
        <fullName evidence="2 4">Uncharacterized protein</fullName>
    </submittedName>
</protein>
<dbReference type="EMBL" id="UYSU01038371">
    <property type="protein sequence ID" value="VDM00168.1"/>
    <property type="molecule type" value="Genomic_DNA"/>
</dbReference>
<keyword evidence="3" id="KW-1185">Reference proteome</keyword>
<reference evidence="2 3" key="2">
    <citation type="submission" date="2018-11" db="EMBL/GenBank/DDBJ databases">
        <authorList>
            <consortium name="Pathogen Informatics"/>
        </authorList>
    </citation>
    <scope>NUCLEOTIDE SEQUENCE [LARGE SCALE GENOMIC DNA]</scope>
    <source>
        <strain evidence="2 3">NST_G2</strain>
    </source>
</reference>